<evidence type="ECO:0000313" key="2">
    <source>
        <dbReference type="Proteomes" id="UP000001219"/>
    </source>
</evidence>
<dbReference type="SUPFAM" id="SSF51230">
    <property type="entry name" value="Single hybrid motif"/>
    <property type="match status" value="1"/>
</dbReference>
<dbReference type="KEGG" id="gbr:Gbro_1345"/>
<name>D0L673_GORB4</name>
<reference evidence="2" key="1">
    <citation type="submission" date="2009-10" db="EMBL/GenBank/DDBJ databases">
        <title>The complete chromosome of Gordonia bronchialis DSM 43247.</title>
        <authorList>
            <consortium name="US DOE Joint Genome Institute (JGI-PGF)"/>
            <person name="Lucas S."/>
            <person name="Copeland A."/>
            <person name="Lapidus A."/>
            <person name="Glavina del Rio T."/>
            <person name="Dalin E."/>
            <person name="Tice H."/>
            <person name="Bruce D."/>
            <person name="Goodwin L."/>
            <person name="Pitluck S."/>
            <person name="Kyrpides N."/>
            <person name="Mavromatis K."/>
            <person name="Ivanova N."/>
            <person name="Ovchinnikova G."/>
            <person name="Saunders E."/>
            <person name="Brettin T."/>
            <person name="Detter J.C."/>
            <person name="Han C."/>
            <person name="Larimer F."/>
            <person name="Land M."/>
            <person name="Hauser L."/>
            <person name="Markowitz V."/>
            <person name="Cheng J.-F."/>
            <person name="Hugenholtz P."/>
            <person name="Woyke T."/>
            <person name="Wu D."/>
            <person name="Jando M."/>
            <person name="Schneider S."/>
            <person name="Goeker M."/>
            <person name="Klenk H.-P."/>
            <person name="Eisen J.A."/>
        </authorList>
    </citation>
    <scope>NUCLEOTIDE SEQUENCE [LARGE SCALE GENOMIC DNA]</scope>
    <source>
        <strain evidence="2">ATCC 25592 / DSM 43247 / BCRC 13721 / JCM 3198 / KCTC 3076 / NBRC 16047 / NCTC 10667</strain>
    </source>
</reference>
<dbReference type="Gene3D" id="2.40.50.100">
    <property type="match status" value="1"/>
</dbReference>
<proteinExistence type="predicted"/>
<protein>
    <submittedName>
        <fullName evidence="1">Uncharacterized protein</fullName>
    </submittedName>
</protein>
<dbReference type="EMBL" id="CP001802">
    <property type="protein sequence ID" value="ACY20630.1"/>
    <property type="molecule type" value="Genomic_DNA"/>
</dbReference>
<reference evidence="1 2" key="2">
    <citation type="journal article" date="2010" name="Stand. Genomic Sci.">
        <title>Complete genome sequence of Gordonia bronchialis type strain (3410).</title>
        <authorList>
            <person name="Ivanova N."/>
            <person name="Sikorski J."/>
            <person name="Jando M."/>
            <person name="Lapidus A."/>
            <person name="Nolan M."/>
            <person name="Lucas S."/>
            <person name="Del Rio T.G."/>
            <person name="Tice H."/>
            <person name="Copeland A."/>
            <person name="Cheng J.F."/>
            <person name="Chen F."/>
            <person name="Bruce D."/>
            <person name="Goodwin L."/>
            <person name="Pitluck S."/>
            <person name="Mavromatis K."/>
            <person name="Ovchinnikova G."/>
            <person name="Pati A."/>
            <person name="Chen A."/>
            <person name="Palaniappan K."/>
            <person name="Land M."/>
            <person name="Hauser L."/>
            <person name="Chang Y.J."/>
            <person name="Jeffries C.D."/>
            <person name="Chain P."/>
            <person name="Saunders E."/>
            <person name="Han C."/>
            <person name="Detter J.C."/>
            <person name="Brettin T."/>
            <person name="Rohde M."/>
            <person name="Goker M."/>
            <person name="Bristow J."/>
            <person name="Eisen J.A."/>
            <person name="Markowitz V."/>
            <person name="Hugenholtz P."/>
            <person name="Klenk H.P."/>
            <person name="Kyrpides N.C."/>
        </authorList>
    </citation>
    <scope>NUCLEOTIDE SEQUENCE [LARGE SCALE GENOMIC DNA]</scope>
    <source>
        <strain evidence="2">ATCC 25592 / DSM 43247 / BCRC 13721 / JCM 3198 / KCTC 3076 / NBRC 16047 / NCTC 10667</strain>
    </source>
</reference>
<keyword evidence="2" id="KW-1185">Reference proteome</keyword>
<evidence type="ECO:0000313" key="1">
    <source>
        <dbReference type="EMBL" id="ACY20630.1"/>
    </source>
</evidence>
<dbReference type="HOGENOM" id="CLU_2395559_0_0_11"/>
<dbReference type="InterPro" id="IPR011053">
    <property type="entry name" value="Single_hybrid_motif"/>
</dbReference>
<gene>
    <name evidence="1" type="ordered locus">Gbro_1345</name>
</gene>
<dbReference type="Proteomes" id="UP000001219">
    <property type="component" value="Chromosome"/>
</dbReference>
<organism evidence="1 2">
    <name type="scientific">Gordonia bronchialis (strain ATCC 25592 / DSM 43247 / BCRC 13721 / JCM 3198 / KCTC 3076 / NBRC 16047 / NCTC 10667)</name>
    <name type="common">Rhodococcus bronchialis</name>
    <dbReference type="NCBI Taxonomy" id="526226"/>
    <lineage>
        <taxon>Bacteria</taxon>
        <taxon>Bacillati</taxon>
        <taxon>Actinomycetota</taxon>
        <taxon>Actinomycetes</taxon>
        <taxon>Mycobacteriales</taxon>
        <taxon>Gordoniaceae</taxon>
        <taxon>Gordonia</taxon>
    </lineage>
</organism>
<dbReference type="AlphaFoldDB" id="D0L673"/>
<accession>D0L673</accession>
<sequence>MQWYVRPGDHVAAGDPLFRGDVLTGGCVGARSVIVHSPVAGTVLDIRVGDGGEAFHGNQLAVIGEVGLSPSMFGDLPLLIPAGAHIHRRETPS</sequence>